<dbReference type="InterPro" id="IPR036249">
    <property type="entry name" value="Thioredoxin-like_sf"/>
</dbReference>
<organism evidence="5 6">
    <name type="scientific">Ceraceosorus guamensis</name>
    <dbReference type="NCBI Taxonomy" id="1522189"/>
    <lineage>
        <taxon>Eukaryota</taxon>
        <taxon>Fungi</taxon>
        <taxon>Dikarya</taxon>
        <taxon>Basidiomycota</taxon>
        <taxon>Ustilaginomycotina</taxon>
        <taxon>Exobasidiomycetes</taxon>
        <taxon>Ceraceosorales</taxon>
        <taxon>Ceraceosoraceae</taxon>
        <taxon>Ceraceosorus</taxon>
    </lineage>
</organism>
<feature type="domain" description="GST C-terminal" evidence="4">
    <location>
        <begin position="108"/>
        <end position="242"/>
    </location>
</feature>
<evidence type="ECO:0000259" key="4">
    <source>
        <dbReference type="PROSITE" id="PS50405"/>
    </source>
</evidence>
<dbReference type="PANTHER" id="PTHR44051:SF8">
    <property type="entry name" value="GLUTATHIONE S-TRANSFERASE GSTA"/>
    <property type="match status" value="1"/>
</dbReference>
<dbReference type="PANTHER" id="PTHR44051">
    <property type="entry name" value="GLUTATHIONE S-TRANSFERASE-RELATED"/>
    <property type="match status" value="1"/>
</dbReference>
<evidence type="ECO:0000313" key="6">
    <source>
        <dbReference type="Proteomes" id="UP000245783"/>
    </source>
</evidence>
<dbReference type="GO" id="GO:0016740">
    <property type="term" value="F:transferase activity"/>
    <property type="evidence" value="ECO:0007669"/>
    <property type="project" value="UniProtKB-KW"/>
</dbReference>
<dbReference type="InterPro" id="IPR040079">
    <property type="entry name" value="Glutathione_S-Trfase"/>
</dbReference>
<dbReference type="OrthoDB" id="422574at2759"/>
<evidence type="ECO:0000313" key="5">
    <source>
        <dbReference type="EMBL" id="PWN45833.1"/>
    </source>
</evidence>
<dbReference type="Gene3D" id="3.40.30.10">
    <property type="entry name" value="Glutaredoxin"/>
    <property type="match status" value="1"/>
</dbReference>
<dbReference type="RefSeq" id="XP_025372993.1">
    <property type="nucleotide sequence ID" value="XM_025512795.1"/>
</dbReference>
<evidence type="ECO:0000256" key="2">
    <source>
        <dbReference type="RuleBase" id="RU003494"/>
    </source>
</evidence>
<dbReference type="SUPFAM" id="SSF47616">
    <property type="entry name" value="GST C-terminal domain-like"/>
    <property type="match status" value="1"/>
</dbReference>
<dbReference type="EMBL" id="KZ819353">
    <property type="protein sequence ID" value="PWN45833.1"/>
    <property type="molecule type" value="Genomic_DNA"/>
</dbReference>
<dbReference type="InParanoid" id="A0A316WDA8"/>
<dbReference type="SFLD" id="SFLDG00358">
    <property type="entry name" value="Main_(cytGST)"/>
    <property type="match status" value="1"/>
</dbReference>
<dbReference type="PROSITE" id="PS50405">
    <property type="entry name" value="GST_CTER"/>
    <property type="match status" value="1"/>
</dbReference>
<dbReference type="InterPro" id="IPR010987">
    <property type="entry name" value="Glutathione-S-Trfase_C-like"/>
</dbReference>
<dbReference type="SFLD" id="SFLDG01151">
    <property type="entry name" value="Main.2:_Nu-like"/>
    <property type="match status" value="1"/>
</dbReference>
<dbReference type="GeneID" id="37034665"/>
<dbReference type="InterPro" id="IPR004045">
    <property type="entry name" value="Glutathione_S-Trfase_N"/>
</dbReference>
<dbReference type="InterPro" id="IPR004046">
    <property type="entry name" value="GST_C"/>
</dbReference>
<dbReference type="InterPro" id="IPR036282">
    <property type="entry name" value="Glutathione-S-Trfase_C_sf"/>
</dbReference>
<accession>A0A316WDA8</accession>
<protein>
    <submittedName>
        <fullName evidence="5">Glutathione S-transferase</fullName>
    </submittedName>
</protein>
<gene>
    <name evidence="5" type="ORF">IE81DRAFT_319673</name>
</gene>
<keyword evidence="6" id="KW-1185">Reference proteome</keyword>
<dbReference type="CDD" id="cd03048">
    <property type="entry name" value="GST_N_Ure2p_like"/>
    <property type="match status" value="1"/>
</dbReference>
<name>A0A316WDA8_9BASI</name>
<reference evidence="5 6" key="1">
    <citation type="journal article" date="2018" name="Mol. Biol. Evol.">
        <title>Broad Genomic Sampling Reveals a Smut Pathogenic Ancestry of the Fungal Clade Ustilaginomycotina.</title>
        <authorList>
            <person name="Kijpornyongpan T."/>
            <person name="Mondo S.J."/>
            <person name="Barry K."/>
            <person name="Sandor L."/>
            <person name="Lee J."/>
            <person name="Lipzen A."/>
            <person name="Pangilinan J."/>
            <person name="LaButti K."/>
            <person name="Hainaut M."/>
            <person name="Henrissat B."/>
            <person name="Grigoriev I.V."/>
            <person name="Spatafora J.W."/>
            <person name="Aime M.C."/>
        </authorList>
    </citation>
    <scope>NUCLEOTIDE SEQUENCE [LARGE SCALE GENOMIC DNA]</scope>
    <source>
        <strain evidence="5 6">MCA 4658</strain>
    </source>
</reference>
<comment type="similarity">
    <text evidence="1 2">Belongs to the GST superfamily.</text>
</comment>
<feature type="domain" description="GST N-terminal" evidence="3">
    <location>
        <begin position="6"/>
        <end position="97"/>
    </location>
</feature>
<dbReference type="Gene3D" id="1.20.1050.10">
    <property type="match status" value="1"/>
</dbReference>
<keyword evidence="5" id="KW-0808">Transferase</keyword>
<dbReference type="STRING" id="1522189.A0A316WDA8"/>
<dbReference type="AlphaFoldDB" id="A0A316WDA8"/>
<dbReference type="Proteomes" id="UP000245783">
    <property type="component" value="Unassembled WGS sequence"/>
</dbReference>
<dbReference type="SUPFAM" id="SSF52833">
    <property type="entry name" value="Thioredoxin-like"/>
    <property type="match status" value="1"/>
</dbReference>
<proteinExistence type="inferred from homology"/>
<dbReference type="Pfam" id="PF02798">
    <property type="entry name" value="GST_N"/>
    <property type="match status" value="1"/>
</dbReference>
<dbReference type="PROSITE" id="PS50404">
    <property type="entry name" value="GST_NTER"/>
    <property type="match status" value="1"/>
</dbReference>
<sequence length="260" mass="29408">MADSNFKPIQLYTWSTPNGVKVHTLLEELKAAYPGFSYDAHSLDILSADEPQKKPDFLKINPNGRIPAIVDPNHDNFNVFESAAILLWLEKAYDPKHLFSWPSSDPNADKLRSEVLQWIYFVHGGVGPMQGQANHFRGQATGASKNVIPYALKRYQNETRRLYSVLEERLQGRDWLVGEGKGKYTLADINAFGWVSWHAFAGIPRSDLGPNLQRWLKNNYDRPAVQASILVPDNNQEKVKKLLDPNFVAENPPLSSSPRL</sequence>
<dbReference type="SFLD" id="SFLDS00019">
    <property type="entry name" value="Glutathione_Transferase_(cytos"/>
    <property type="match status" value="1"/>
</dbReference>
<evidence type="ECO:0000259" key="3">
    <source>
        <dbReference type="PROSITE" id="PS50404"/>
    </source>
</evidence>
<evidence type="ECO:0000256" key="1">
    <source>
        <dbReference type="ARBA" id="ARBA00007409"/>
    </source>
</evidence>
<dbReference type="Pfam" id="PF00043">
    <property type="entry name" value="GST_C"/>
    <property type="match status" value="1"/>
</dbReference>